<evidence type="ECO:0000256" key="2">
    <source>
        <dbReference type="ARBA" id="ARBA00022603"/>
    </source>
</evidence>
<dbReference type="CDD" id="cd06578">
    <property type="entry name" value="HemD"/>
    <property type="match status" value="1"/>
</dbReference>
<dbReference type="GO" id="GO:0004852">
    <property type="term" value="F:uroporphyrinogen-III synthase activity"/>
    <property type="evidence" value="ECO:0007669"/>
    <property type="project" value="InterPro"/>
</dbReference>
<dbReference type="eggNOG" id="COG0007">
    <property type="taxonomic scope" value="Bacteria"/>
</dbReference>
<evidence type="ECO:0000259" key="7">
    <source>
        <dbReference type="Pfam" id="PF00590"/>
    </source>
</evidence>
<dbReference type="InterPro" id="IPR036108">
    <property type="entry name" value="4pyrrol_syn_uPrphyn_synt_sf"/>
</dbReference>
<dbReference type="SUPFAM" id="SSF69618">
    <property type="entry name" value="HemD-like"/>
    <property type="match status" value="1"/>
</dbReference>
<accession>A0A084JCR0</accession>
<dbReference type="EMBL" id="JPMD01000018">
    <property type="protein sequence ID" value="KEZ86744.1"/>
    <property type="molecule type" value="Genomic_DNA"/>
</dbReference>
<dbReference type="eggNOG" id="COG1587">
    <property type="taxonomic scope" value="Bacteria"/>
</dbReference>
<dbReference type="NCBIfam" id="TIGR01469">
    <property type="entry name" value="cobA_cysG_Cterm"/>
    <property type="match status" value="1"/>
</dbReference>
<keyword evidence="2 6" id="KW-0489">Methyltransferase</keyword>
<dbReference type="InterPro" id="IPR003043">
    <property type="entry name" value="Uropor_MeTrfase_CS"/>
</dbReference>
<dbReference type="Gene3D" id="3.40.1010.10">
    <property type="entry name" value="Cobalt-precorrin-4 Transmethylase, Domain 1"/>
    <property type="match status" value="1"/>
</dbReference>
<evidence type="ECO:0000259" key="8">
    <source>
        <dbReference type="Pfam" id="PF02602"/>
    </source>
</evidence>
<keyword evidence="4" id="KW-0949">S-adenosyl-L-methionine</keyword>
<keyword evidence="10" id="KW-1185">Reference proteome</keyword>
<dbReference type="GO" id="GO:0019354">
    <property type="term" value="P:siroheme biosynthetic process"/>
    <property type="evidence" value="ECO:0007669"/>
    <property type="project" value="InterPro"/>
</dbReference>
<evidence type="ECO:0000256" key="6">
    <source>
        <dbReference type="RuleBase" id="RU003960"/>
    </source>
</evidence>
<dbReference type="InterPro" id="IPR035996">
    <property type="entry name" value="4pyrrol_Methylase_sf"/>
</dbReference>
<dbReference type="EC" id="2.1.1.107" evidence="1"/>
<dbReference type="GO" id="GO:0004851">
    <property type="term" value="F:uroporphyrin-III C-methyltransferase activity"/>
    <property type="evidence" value="ECO:0007669"/>
    <property type="project" value="UniProtKB-EC"/>
</dbReference>
<keyword evidence="5" id="KW-0627">Porphyrin biosynthesis</keyword>
<dbReference type="FunFam" id="3.40.1010.10:FF:000001">
    <property type="entry name" value="Siroheme synthase"/>
    <property type="match status" value="1"/>
</dbReference>
<dbReference type="PANTHER" id="PTHR45790:SF3">
    <property type="entry name" value="S-ADENOSYL-L-METHIONINE-DEPENDENT UROPORPHYRINOGEN III METHYLTRANSFERASE, CHLOROPLASTIC"/>
    <property type="match status" value="1"/>
</dbReference>
<comment type="caution">
    <text evidence="9">The sequence shown here is derived from an EMBL/GenBank/DDBJ whole genome shotgun (WGS) entry which is preliminary data.</text>
</comment>
<dbReference type="Gene3D" id="3.30.950.10">
    <property type="entry name" value="Methyltransferase, Cobalt-precorrin-4 Transmethylase, Domain 2"/>
    <property type="match status" value="1"/>
</dbReference>
<dbReference type="AlphaFoldDB" id="A0A084JCR0"/>
<dbReference type="GO" id="GO:0032259">
    <property type="term" value="P:methylation"/>
    <property type="evidence" value="ECO:0007669"/>
    <property type="project" value="UniProtKB-KW"/>
</dbReference>
<organism evidence="9 10">
    <name type="scientific">Clostridium sulfidigenes</name>
    <dbReference type="NCBI Taxonomy" id="318464"/>
    <lineage>
        <taxon>Bacteria</taxon>
        <taxon>Bacillati</taxon>
        <taxon>Bacillota</taxon>
        <taxon>Clostridia</taxon>
        <taxon>Eubacteriales</taxon>
        <taxon>Clostridiaceae</taxon>
        <taxon>Clostridium</taxon>
    </lineage>
</organism>
<feature type="domain" description="Tetrapyrrole methylase" evidence="7">
    <location>
        <begin position="3"/>
        <end position="212"/>
    </location>
</feature>
<sequence>MGKVYLIGGGPGSPDLITLRAIKVLRECTAILYDRLSGSEILKYVNRDAKLYYCGKEPGCHYKTQEEINDTLVKLAKEGHIVGRIKGGDPYIFGRGGEEALALIDENIDFEVVPGITSPIAALNYGGIPVTHRKIAQSFHVFTAKSAAGLNLDFETIAKLKGTLIFMMGYEQLGGICDGLITAGLREETPVALVMSGTTSNQKKAVGTLKDITEIAKEKGISNPSIIVVGEVVKFNDKLNWFEKLPLFGRNICITRSKAQSREIGDELSKLGASVTEINSIAIEPNPESIKAIENKLEDYKYILLTSINGVEMLFNALYHNSIDIRKIKGEFVSIGDATTKALKAKGIIPTLTAEEFTGEGLFKAIELKVSLGDKILIPRSKKGRDYIVNELRNIGAEVDDIPVYDTVIGENPNIVSFDNCDTVVFTSPSTVENMITLVGIDKVKEKSIISIGPITSKALNIHQLSYTQCDKIGTQGIIDTLIK</sequence>
<dbReference type="Proteomes" id="UP000028542">
    <property type="component" value="Unassembled WGS sequence"/>
</dbReference>
<protein>
    <recommendedName>
        <fullName evidence="1">uroporphyrinogen-III C-methyltransferase</fullName>
        <ecNumber evidence="1">2.1.1.107</ecNumber>
    </recommendedName>
</protein>
<keyword evidence="3 6" id="KW-0808">Transferase</keyword>
<evidence type="ECO:0000256" key="3">
    <source>
        <dbReference type="ARBA" id="ARBA00022679"/>
    </source>
</evidence>
<dbReference type="NCBIfam" id="NF004790">
    <property type="entry name" value="PRK06136.1"/>
    <property type="match status" value="1"/>
</dbReference>
<dbReference type="PROSITE" id="PS00840">
    <property type="entry name" value="SUMT_2"/>
    <property type="match status" value="1"/>
</dbReference>
<dbReference type="CDD" id="cd11642">
    <property type="entry name" value="SUMT"/>
    <property type="match status" value="1"/>
</dbReference>
<comment type="similarity">
    <text evidence="6">Belongs to the precorrin methyltransferase family.</text>
</comment>
<dbReference type="Pfam" id="PF02602">
    <property type="entry name" value="HEM4"/>
    <property type="match status" value="1"/>
</dbReference>
<evidence type="ECO:0000256" key="4">
    <source>
        <dbReference type="ARBA" id="ARBA00022691"/>
    </source>
</evidence>
<name>A0A084JCR0_9CLOT</name>
<dbReference type="InterPro" id="IPR006366">
    <property type="entry name" value="CobA/CysG_C"/>
</dbReference>
<dbReference type="SUPFAM" id="SSF53790">
    <property type="entry name" value="Tetrapyrrole methylase"/>
    <property type="match status" value="1"/>
</dbReference>
<feature type="domain" description="Tetrapyrrole biosynthesis uroporphyrinogen III synthase" evidence="8">
    <location>
        <begin position="266"/>
        <end position="467"/>
    </location>
</feature>
<reference evidence="9 10" key="1">
    <citation type="submission" date="2014-07" db="EMBL/GenBank/DDBJ databases">
        <title>Draft genome of Clostridium sulfidigenes 113A isolated from sediments associated with methane hydrate from Krishna Godavari basin.</title>
        <authorList>
            <person name="Honkalas V.S."/>
            <person name="Dabir A.P."/>
            <person name="Arora P."/>
            <person name="Dhakephalkar P.K."/>
        </authorList>
    </citation>
    <scope>NUCLEOTIDE SEQUENCE [LARGE SCALE GENOMIC DNA]</scope>
    <source>
        <strain evidence="9 10">113A</strain>
    </source>
</reference>
<dbReference type="STRING" id="318464.IO99_08510"/>
<evidence type="ECO:0000313" key="9">
    <source>
        <dbReference type="EMBL" id="KEZ86744.1"/>
    </source>
</evidence>
<dbReference type="InterPro" id="IPR014776">
    <property type="entry name" value="4pyrrole_Mease_sub2"/>
</dbReference>
<dbReference type="FunFam" id="3.30.950.10:FF:000001">
    <property type="entry name" value="Siroheme synthase"/>
    <property type="match status" value="1"/>
</dbReference>
<gene>
    <name evidence="9" type="ORF">IO99_08510</name>
</gene>
<dbReference type="InterPro" id="IPR014777">
    <property type="entry name" value="4pyrrole_Mease_sub1"/>
</dbReference>
<dbReference type="Gene3D" id="3.40.50.10090">
    <property type="match status" value="2"/>
</dbReference>
<evidence type="ECO:0000256" key="5">
    <source>
        <dbReference type="ARBA" id="ARBA00023244"/>
    </source>
</evidence>
<proteinExistence type="inferred from homology"/>
<dbReference type="InterPro" id="IPR000878">
    <property type="entry name" value="4pyrrol_Mease"/>
</dbReference>
<dbReference type="InterPro" id="IPR050161">
    <property type="entry name" value="Siro_Cobalamin_biosynth"/>
</dbReference>
<evidence type="ECO:0000256" key="1">
    <source>
        <dbReference type="ARBA" id="ARBA00012162"/>
    </source>
</evidence>
<dbReference type="RefSeq" id="WP_035132260.1">
    <property type="nucleotide sequence ID" value="NZ_JPMD01000018.1"/>
</dbReference>
<evidence type="ECO:0000313" key="10">
    <source>
        <dbReference type="Proteomes" id="UP000028542"/>
    </source>
</evidence>
<dbReference type="Pfam" id="PF00590">
    <property type="entry name" value="TP_methylase"/>
    <property type="match status" value="1"/>
</dbReference>
<dbReference type="PANTHER" id="PTHR45790">
    <property type="entry name" value="SIROHEME SYNTHASE-RELATED"/>
    <property type="match status" value="1"/>
</dbReference>
<dbReference type="InterPro" id="IPR003754">
    <property type="entry name" value="4pyrrol_synth_uPrphyn_synth"/>
</dbReference>